<proteinExistence type="predicted"/>
<gene>
    <name evidence="1" type="ORF">FE251_15175</name>
</gene>
<evidence type="ECO:0000313" key="1">
    <source>
        <dbReference type="EMBL" id="QDB80560.1"/>
    </source>
</evidence>
<name>A0ABX5VU27_9MICO</name>
<reference evidence="1 2" key="1">
    <citation type="submission" date="2019-05" db="EMBL/GenBank/DDBJ databases">
        <title>Georgenia *** sp. nov., and Georgenia *** sp. nov., isolated from the intestinal contents of plateau pika (Ochotona curzoniae) in the Qinghai-Tibet plateau of China.</title>
        <authorList>
            <person name="Tian Z."/>
        </authorList>
    </citation>
    <scope>NUCLEOTIDE SEQUENCE [LARGE SCALE GENOMIC DNA]</scope>
    <source>
        <strain evidence="1 2">Z294</strain>
    </source>
</reference>
<keyword evidence="2" id="KW-1185">Reference proteome</keyword>
<evidence type="ECO:0000313" key="2">
    <source>
        <dbReference type="Proteomes" id="UP000313948"/>
    </source>
</evidence>
<accession>A0ABX5VU27</accession>
<dbReference type="Proteomes" id="UP000313948">
    <property type="component" value="Chromosome"/>
</dbReference>
<dbReference type="RefSeq" id="WP_139072285.1">
    <property type="nucleotide sequence ID" value="NZ_CP040899.1"/>
</dbReference>
<protein>
    <submittedName>
        <fullName evidence="1">Type II toxin-antitoxin system VapC family toxin</fullName>
    </submittedName>
</protein>
<organism evidence="1 2">
    <name type="scientific">Georgenia wutianyii</name>
    <dbReference type="NCBI Taxonomy" id="2585135"/>
    <lineage>
        <taxon>Bacteria</taxon>
        <taxon>Bacillati</taxon>
        <taxon>Actinomycetota</taxon>
        <taxon>Actinomycetes</taxon>
        <taxon>Micrococcales</taxon>
        <taxon>Bogoriellaceae</taxon>
        <taxon>Georgenia</taxon>
    </lineage>
</organism>
<sequence>MRYVVGADIAVDLARRGARPGIRVHLLAPTLIRSELLSSLYRLVHDGTLTRADADRYLDHIHALRIRLLGDRVLQRNAWQVAEQLSWPDTLTAEYVALTRLQADAFVTLDAALAQAAARLVRVATVEELLEP</sequence>
<dbReference type="EMBL" id="CP040899">
    <property type="protein sequence ID" value="QDB80560.1"/>
    <property type="molecule type" value="Genomic_DNA"/>
</dbReference>
<dbReference type="Gene3D" id="3.40.50.1010">
    <property type="entry name" value="5'-nuclease"/>
    <property type="match status" value="1"/>
</dbReference>